<feature type="domain" description="AMP-dependent synthetase/ligase" evidence="4">
    <location>
        <begin position="68"/>
        <end position="496"/>
    </location>
</feature>
<dbReference type="GO" id="GO:0005783">
    <property type="term" value="C:endoplasmic reticulum"/>
    <property type="evidence" value="ECO:0007669"/>
    <property type="project" value="TreeGrafter"/>
</dbReference>
<evidence type="ECO:0000313" key="5">
    <source>
        <dbReference type="EMBL" id="CAI9933384.1"/>
    </source>
</evidence>
<dbReference type="PROSITE" id="PS00455">
    <property type="entry name" value="AMP_BINDING"/>
    <property type="match status" value="1"/>
</dbReference>
<accession>A0AA86TYF2</accession>
<evidence type="ECO:0000259" key="4">
    <source>
        <dbReference type="Pfam" id="PF00501"/>
    </source>
</evidence>
<keyword evidence="1" id="KW-0547">Nucleotide-binding</keyword>
<dbReference type="GO" id="GO:0005524">
    <property type="term" value="F:ATP binding"/>
    <property type="evidence" value="ECO:0007669"/>
    <property type="project" value="UniProtKB-KW"/>
</dbReference>
<evidence type="ECO:0000313" key="7">
    <source>
        <dbReference type="Proteomes" id="UP001642409"/>
    </source>
</evidence>
<dbReference type="Pfam" id="PF00501">
    <property type="entry name" value="AMP-binding"/>
    <property type="match status" value="1"/>
</dbReference>
<dbReference type="SUPFAM" id="SSF56801">
    <property type="entry name" value="Acetyl-CoA synthetase-like"/>
    <property type="match status" value="1"/>
</dbReference>
<dbReference type="InterPro" id="IPR000873">
    <property type="entry name" value="AMP-dep_synth/lig_dom"/>
</dbReference>
<dbReference type="InterPro" id="IPR020845">
    <property type="entry name" value="AMP-binding_CS"/>
</dbReference>
<keyword evidence="7" id="KW-1185">Reference proteome</keyword>
<reference evidence="5" key="1">
    <citation type="submission" date="2023-06" db="EMBL/GenBank/DDBJ databases">
        <authorList>
            <person name="Kurt Z."/>
        </authorList>
    </citation>
    <scope>NUCLEOTIDE SEQUENCE</scope>
</reference>
<reference evidence="6 7" key="2">
    <citation type="submission" date="2024-07" db="EMBL/GenBank/DDBJ databases">
        <authorList>
            <person name="Akdeniz Z."/>
        </authorList>
    </citation>
    <scope>NUCLEOTIDE SEQUENCE [LARGE SCALE GENOMIC DNA]</scope>
</reference>
<dbReference type="PANTHER" id="PTHR43272">
    <property type="entry name" value="LONG-CHAIN-FATTY-ACID--COA LIGASE"/>
    <property type="match status" value="1"/>
</dbReference>
<keyword evidence="3" id="KW-0812">Transmembrane</keyword>
<proteinExistence type="predicted"/>
<dbReference type="GO" id="GO:0016020">
    <property type="term" value="C:membrane"/>
    <property type="evidence" value="ECO:0007669"/>
    <property type="project" value="TreeGrafter"/>
</dbReference>
<keyword evidence="2" id="KW-0067">ATP-binding</keyword>
<feature type="transmembrane region" description="Helical" evidence="3">
    <location>
        <begin position="692"/>
        <end position="713"/>
    </location>
</feature>
<evidence type="ECO:0000256" key="2">
    <source>
        <dbReference type="ARBA" id="ARBA00022840"/>
    </source>
</evidence>
<comment type="caution">
    <text evidence="5">The sequence shown here is derived from an EMBL/GenBank/DDBJ whole genome shotgun (WGS) entry which is preliminary data.</text>
</comment>
<dbReference type="Gene3D" id="3.40.50.12780">
    <property type="entry name" value="N-terminal domain of ligase-like"/>
    <property type="match status" value="1"/>
</dbReference>
<dbReference type="PANTHER" id="PTHR43272:SF33">
    <property type="entry name" value="AMP-BINDING DOMAIN-CONTAINING PROTEIN-RELATED"/>
    <property type="match status" value="1"/>
</dbReference>
<dbReference type="InterPro" id="IPR042099">
    <property type="entry name" value="ANL_N_sf"/>
</dbReference>
<organism evidence="5">
    <name type="scientific">Hexamita inflata</name>
    <dbReference type="NCBI Taxonomy" id="28002"/>
    <lineage>
        <taxon>Eukaryota</taxon>
        <taxon>Metamonada</taxon>
        <taxon>Diplomonadida</taxon>
        <taxon>Hexamitidae</taxon>
        <taxon>Hexamitinae</taxon>
        <taxon>Hexamita</taxon>
    </lineage>
</organism>
<gene>
    <name evidence="5" type="ORF">HINF_LOCUS21029</name>
    <name evidence="6" type="ORF">HINF_LOCUS2575</name>
</gene>
<protein>
    <submittedName>
        <fullName evidence="5">Long chain fatty acid CoA ligase</fullName>
    </submittedName>
    <submittedName>
        <fullName evidence="6">Long_chain fatty acid CoA ligase</fullName>
    </submittedName>
</protein>
<keyword evidence="3" id="KW-0472">Membrane</keyword>
<dbReference type="Proteomes" id="UP001642409">
    <property type="component" value="Unassembled WGS sequence"/>
</dbReference>
<dbReference type="AlphaFoldDB" id="A0AA86TYF2"/>
<sequence length="717" mass="80628">MIFCLTFQIAVRSHDFTSASHLPLQLDQEPDLTKTIPQNFMEAANKYFDSNFLAYRAGLSTSNQPAPNYTFITYKQAAYYIHKIQHAIQHLTPGDRCAIYAKNSPLWLLSDIALQFQNIISAPVFDTLGHDNIVYALNLIQATCVIASGDHLTTIIGLSQLIPTLKTIISMDELNESVFQNVKNQFKQNDNLLFSFEDLFNGNSKDQKLFALQLSDMTTIDYLDLIQKSINTEQTAESVSSVIFTSGTSGRPKALLVSHKNVLSGLASLGRQFVPYHLNDKGEQSSFISYLPLAHVFERILEHGAYKRGLLIYYSSGSIKTLADDLKLAKPSLMIGVPRVYSKMYEAFKYKLNQQSFVKRAVFNTAFELKKLYLKINPNAHKTGRFPLVEKVFKSIHESFGGNLEFIVSGSSSLQKEVRQFLEVCSGARVTTGYGLTEANSAGLYNYCGQKYNSANQLGFSSYLVNAEVVDKSDVCEFNLEKDKIGELVISGPIIAIGQVDGKWGSIKKITDDRDFYHTGDLVTIHKDHSVSFLRRIGLVTKLQQGEFVDLEAVESALESSSLFTSALVHGESDKSALVCIASVSSSQLQNILGDSLFELYKEQPNNYWSQVNDILVKEGEKLVKQRGLKGFNVPRAYNIYLNTDWTSNPQFYTPSQKKKHYAMVSAFKKELDVLFAHSENSDVQINYTKNVYSFIFDHKFMVILILVLVLMFKIMK</sequence>
<evidence type="ECO:0000256" key="1">
    <source>
        <dbReference type="ARBA" id="ARBA00022741"/>
    </source>
</evidence>
<keyword evidence="3" id="KW-1133">Transmembrane helix</keyword>
<dbReference type="EMBL" id="CAXDID020000004">
    <property type="protein sequence ID" value="CAL5973837.1"/>
    <property type="molecule type" value="Genomic_DNA"/>
</dbReference>
<dbReference type="GO" id="GO:0004467">
    <property type="term" value="F:long-chain fatty acid-CoA ligase activity"/>
    <property type="evidence" value="ECO:0007669"/>
    <property type="project" value="TreeGrafter"/>
</dbReference>
<name>A0AA86TYF2_9EUKA</name>
<evidence type="ECO:0000256" key="3">
    <source>
        <dbReference type="SAM" id="Phobius"/>
    </source>
</evidence>
<dbReference type="EMBL" id="CATOUU010000531">
    <property type="protein sequence ID" value="CAI9933384.1"/>
    <property type="molecule type" value="Genomic_DNA"/>
</dbReference>
<keyword evidence="5" id="KW-0436">Ligase</keyword>
<evidence type="ECO:0000313" key="6">
    <source>
        <dbReference type="EMBL" id="CAL5973837.1"/>
    </source>
</evidence>